<feature type="transmembrane region" description="Helical" evidence="7">
    <location>
        <begin position="70"/>
        <end position="91"/>
    </location>
</feature>
<dbReference type="EMBL" id="JBEDNQ010000005">
    <property type="protein sequence ID" value="MEQ3551379.1"/>
    <property type="molecule type" value="Genomic_DNA"/>
</dbReference>
<dbReference type="SUPFAM" id="SSF103473">
    <property type="entry name" value="MFS general substrate transporter"/>
    <property type="match status" value="1"/>
</dbReference>
<feature type="transmembrane region" description="Helical" evidence="7">
    <location>
        <begin position="98"/>
        <end position="124"/>
    </location>
</feature>
<evidence type="ECO:0000256" key="4">
    <source>
        <dbReference type="ARBA" id="ARBA00022989"/>
    </source>
</evidence>
<feature type="transmembrane region" description="Helical" evidence="7">
    <location>
        <begin position="32"/>
        <end position="58"/>
    </location>
</feature>
<keyword evidence="10" id="KW-1185">Reference proteome</keyword>
<reference evidence="9 10" key="1">
    <citation type="submission" date="2024-03" db="EMBL/GenBank/DDBJ databases">
        <title>Draft genome sequence of Pseudonocardia nematodicida JCM 31783.</title>
        <authorList>
            <person name="Butdee W."/>
            <person name="Duangmal K."/>
        </authorList>
    </citation>
    <scope>NUCLEOTIDE SEQUENCE [LARGE SCALE GENOMIC DNA]</scope>
    <source>
        <strain evidence="9 10">JCM 31783</strain>
    </source>
</reference>
<feature type="transmembrane region" description="Helical" evidence="7">
    <location>
        <begin position="358"/>
        <end position="379"/>
    </location>
</feature>
<feature type="transmembrane region" description="Helical" evidence="7">
    <location>
        <begin position="130"/>
        <end position="149"/>
    </location>
</feature>
<feature type="transmembrane region" description="Helical" evidence="7">
    <location>
        <begin position="185"/>
        <end position="206"/>
    </location>
</feature>
<feature type="transmembrane region" description="Helical" evidence="7">
    <location>
        <begin position="317"/>
        <end position="338"/>
    </location>
</feature>
<proteinExistence type="predicted"/>
<keyword evidence="2" id="KW-1003">Cell membrane</keyword>
<name>A0ABV1KAU8_9PSEU</name>
<evidence type="ECO:0000256" key="1">
    <source>
        <dbReference type="ARBA" id="ARBA00004651"/>
    </source>
</evidence>
<evidence type="ECO:0000313" key="10">
    <source>
        <dbReference type="Proteomes" id="UP001494902"/>
    </source>
</evidence>
<evidence type="ECO:0000256" key="7">
    <source>
        <dbReference type="SAM" id="Phobius"/>
    </source>
</evidence>
<dbReference type="InterPro" id="IPR011701">
    <property type="entry name" value="MFS"/>
</dbReference>
<comment type="subcellular location">
    <subcellularLocation>
        <location evidence="1">Cell membrane</location>
        <topology evidence="1">Multi-pass membrane protein</topology>
    </subcellularLocation>
</comment>
<dbReference type="Proteomes" id="UP001494902">
    <property type="component" value="Unassembled WGS sequence"/>
</dbReference>
<evidence type="ECO:0000256" key="2">
    <source>
        <dbReference type="ARBA" id="ARBA00022475"/>
    </source>
</evidence>
<evidence type="ECO:0000256" key="6">
    <source>
        <dbReference type="SAM" id="MobiDB-lite"/>
    </source>
</evidence>
<evidence type="ECO:0000313" key="9">
    <source>
        <dbReference type="EMBL" id="MEQ3551379.1"/>
    </source>
</evidence>
<dbReference type="RefSeq" id="WP_349298460.1">
    <property type="nucleotide sequence ID" value="NZ_JBEDNQ010000005.1"/>
</dbReference>
<dbReference type="Pfam" id="PF07690">
    <property type="entry name" value="MFS_1"/>
    <property type="match status" value="1"/>
</dbReference>
<feature type="transmembrane region" description="Helical" evidence="7">
    <location>
        <begin position="385"/>
        <end position="403"/>
    </location>
</feature>
<dbReference type="PROSITE" id="PS50850">
    <property type="entry name" value="MFS"/>
    <property type="match status" value="1"/>
</dbReference>
<dbReference type="Gene3D" id="1.20.1250.20">
    <property type="entry name" value="MFS general substrate transporter like domains"/>
    <property type="match status" value="2"/>
</dbReference>
<dbReference type="InterPro" id="IPR050189">
    <property type="entry name" value="MFS_Efflux_Transporters"/>
</dbReference>
<feature type="compositionally biased region" description="Low complexity" evidence="6">
    <location>
        <begin position="10"/>
        <end position="20"/>
    </location>
</feature>
<dbReference type="InterPro" id="IPR020846">
    <property type="entry name" value="MFS_dom"/>
</dbReference>
<accession>A0ABV1KAU8</accession>
<feature type="transmembrane region" description="Helical" evidence="7">
    <location>
        <begin position="290"/>
        <end position="311"/>
    </location>
</feature>
<keyword evidence="4 7" id="KW-1133">Transmembrane helix</keyword>
<keyword evidence="5 7" id="KW-0472">Membrane</keyword>
<feature type="region of interest" description="Disordered" evidence="6">
    <location>
        <begin position="1"/>
        <end position="29"/>
    </location>
</feature>
<keyword evidence="3 7" id="KW-0812">Transmembrane</keyword>
<dbReference type="PANTHER" id="PTHR43124">
    <property type="entry name" value="PURINE EFFLUX PUMP PBUE"/>
    <property type="match status" value="1"/>
</dbReference>
<feature type="domain" description="Major facilitator superfamily (MFS) profile" evidence="8">
    <location>
        <begin position="32"/>
        <end position="409"/>
    </location>
</feature>
<dbReference type="CDD" id="cd17324">
    <property type="entry name" value="MFS_NepI_like"/>
    <property type="match status" value="1"/>
</dbReference>
<dbReference type="InterPro" id="IPR036259">
    <property type="entry name" value="MFS_trans_sf"/>
</dbReference>
<protein>
    <submittedName>
        <fullName evidence="9">MFS transporter</fullName>
    </submittedName>
</protein>
<feature type="transmembrane region" description="Helical" evidence="7">
    <location>
        <begin position="156"/>
        <end position="179"/>
    </location>
</feature>
<organism evidence="9 10">
    <name type="scientific">Pseudonocardia nematodicida</name>
    <dbReference type="NCBI Taxonomy" id="1206997"/>
    <lineage>
        <taxon>Bacteria</taxon>
        <taxon>Bacillati</taxon>
        <taxon>Actinomycetota</taxon>
        <taxon>Actinomycetes</taxon>
        <taxon>Pseudonocardiales</taxon>
        <taxon>Pseudonocardiaceae</taxon>
        <taxon>Pseudonocardia</taxon>
    </lineage>
</organism>
<dbReference type="PANTHER" id="PTHR43124:SF3">
    <property type="entry name" value="CHLORAMPHENICOL EFFLUX PUMP RV0191"/>
    <property type="match status" value="1"/>
</dbReference>
<feature type="transmembrane region" description="Helical" evidence="7">
    <location>
        <begin position="259"/>
        <end position="278"/>
    </location>
</feature>
<comment type="caution">
    <text evidence="9">The sequence shown here is derived from an EMBL/GenBank/DDBJ whole genome shotgun (WGS) entry which is preliminary data.</text>
</comment>
<feature type="transmembrane region" description="Helical" evidence="7">
    <location>
        <begin position="227"/>
        <end position="247"/>
    </location>
</feature>
<evidence type="ECO:0000256" key="3">
    <source>
        <dbReference type="ARBA" id="ARBA00022692"/>
    </source>
</evidence>
<gene>
    <name evidence="9" type="ORF">WIS52_12950</name>
</gene>
<evidence type="ECO:0000259" key="8">
    <source>
        <dbReference type="PROSITE" id="PS50850"/>
    </source>
</evidence>
<sequence>MKKFADRLPHSATRSATSSTTHERTTRGPGPALFAMALGGLAIGTTEFASMGLLPAFAADLGASVPEAGTAISAYALGVVVGAPALAVLGARWPRKRLILALAAALALANLASAFAPTFGAFVATRFLAGLPHGAYFGTASVLAASLVPRERRPRAIATVMSGLMIANVVGVPGATWLGQSAGWPAAYVAVAAISLVTMAAVWWLVPDVRSEQRGSIVGELSALRRGQVWITMAVIATGFGGSFAVYSYITPVLTEVSGLAESAVPLALAVFGIGMTLGNQVGGRLAEIAPVRTIAAGLGSATVAMAVFALTAASAVTALVALFALAFTTTATTPALATRLMDAGREGPTLGAALHHAAFNVSNAIGAALGGVVLAAGWGWTAPAAVATVLPLMGLAALAVAVRMERTEHRRDLALAA</sequence>
<evidence type="ECO:0000256" key="5">
    <source>
        <dbReference type="ARBA" id="ARBA00023136"/>
    </source>
</evidence>